<dbReference type="Proteomes" id="UP001281217">
    <property type="component" value="Unassembled WGS sequence"/>
</dbReference>
<feature type="transmembrane region" description="Helical" evidence="2">
    <location>
        <begin position="40"/>
        <end position="62"/>
    </location>
</feature>
<dbReference type="Pfam" id="PF01757">
    <property type="entry name" value="Acyl_transf_3"/>
    <property type="match status" value="1"/>
</dbReference>
<keyword evidence="4" id="KW-0012">Acyltransferase</keyword>
<keyword evidence="2" id="KW-1133">Transmembrane helix</keyword>
<dbReference type="EC" id="2.3.-.-" evidence="4"/>
<protein>
    <submittedName>
        <fullName evidence="4">Acyltransferase</fullName>
        <ecNumber evidence="4">2.3.-.-</ecNumber>
    </submittedName>
</protein>
<keyword evidence="4" id="KW-0808">Transferase</keyword>
<dbReference type="GO" id="GO:0016746">
    <property type="term" value="F:acyltransferase activity"/>
    <property type="evidence" value="ECO:0007669"/>
    <property type="project" value="UniProtKB-KW"/>
</dbReference>
<reference evidence="5" key="1">
    <citation type="submission" date="2023-07" db="EMBL/GenBank/DDBJ databases">
        <authorList>
            <person name="de Witt J."/>
        </authorList>
    </citation>
    <scope>NUCLEOTIDE SEQUENCE [LARGE SCALE GENOMIC DNA]</scope>
    <source>
        <strain evidence="5">FZJ</strain>
    </source>
</reference>
<feature type="compositionally biased region" description="Basic and acidic residues" evidence="1">
    <location>
        <begin position="383"/>
        <end position="393"/>
    </location>
</feature>
<dbReference type="InterPro" id="IPR002656">
    <property type="entry name" value="Acyl_transf_3_dom"/>
</dbReference>
<organism evidence="4 5">
    <name type="scientific">Halopseudomonas formosensis</name>
    <dbReference type="NCBI Taxonomy" id="1002526"/>
    <lineage>
        <taxon>Bacteria</taxon>
        <taxon>Pseudomonadati</taxon>
        <taxon>Pseudomonadota</taxon>
        <taxon>Gammaproteobacteria</taxon>
        <taxon>Pseudomonadales</taxon>
        <taxon>Pseudomonadaceae</taxon>
        <taxon>Halopseudomonas</taxon>
    </lineage>
</organism>
<dbReference type="EMBL" id="JAVRDO010000008">
    <property type="protein sequence ID" value="MDX9688379.1"/>
    <property type="molecule type" value="Genomic_DNA"/>
</dbReference>
<gene>
    <name evidence="4" type="ORF">RED13_002835</name>
</gene>
<evidence type="ECO:0000313" key="5">
    <source>
        <dbReference type="Proteomes" id="UP001281217"/>
    </source>
</evidence>
<dbReference type="PANTHER" id="PTHR23028:SF53">
    <property type="entry name" value="ACYL_TRANSF_3 DOMAIN-CONTAINING PROTEIN"/>
    <property type="match status" value="1"/>
</dbReference>
<feature type="transmembrane region" description="Helical" evidence="2">
    <location>
        <begin position="262"/>
        <end position="279"/>
    </location>
</feature>
<name>A0ABU5C1P3_9GAMM</name>
<feature type="region of interest" description="Disordered" evidence="1">
    <location>
        <begin position="373"/>
        <end position="393"/>
    </location>
</feature>
<feature type="transmembrane region" description="Helical" evidence="2">
    <location>
        <begin position="163"/>
        <end position="187"/>
    </location>
</feature>
<sequence>MSRARIADLEMLRGLAVIGVVIHHARDNLFTWSSPGLERLATYFGGWVGVDLFFAISGFVIARTLLPQLQDRTAGQSGTPIVLAFWIQRAWRLLPSAWLWLLLMLLAAVMFRDSGTFGSIRANLEATVAGVLNIANLRFLDTFMRTEYGASFVYWSLSLEEQFYLLLPLIVLLTRRWLVPVLLLIVLYQLLQERTLAMMVLRCDGLLLGVLLAVWSRTPGYQLARPEFLQRLPFKGAIPLAVILACLALLGSDELRIATHRLSFITILCVILVWLASYDDDLFLPAPLRSLFLWLGARSYAIYLIHIPAFFLTREIWTRLDPGTTPGPEAFLPYMLTAGALILICSELNHRYVEQPLRHKGRRIAARVREQATVHGNEPGQEATDRRETCSTP</sequence>
<proteinExistence type="predicted"/>
<dbReference type="InterPro" id="IPR050879">
    <property type="entry name" value="Acyltransferase_3"/>
</dbReference>
<evidence type="ECO:0000256" key="2">
    <source>
        <dbReference type="SAM" id="Phobius"/>
    </source>
</evidence>
<dbReference type="PANTHER" id="PTHR23028">
    <property type="entry name" value="ACETYLTRANSFERASE"/>
    <property type="match status" value="1"/>
</dbReference>
<keyword evidence="5" id="KW-1185">Reference proteome</keyword>
<evidence type="ECO:0000256" key="1">
    <source>
        <dbReference type="SAM" id="MobiDB-lite"/>
    </source>
</evidence>
<comment type="caution">
    <text evidence="4">The sequence shown here is derived from an EMBL/GenBank/DDBJ whole genome shotgun (WGS) entry which is preliminary data.</text>
</comment>
<keyword evidence="2" id="KW-0472">Membrane</keyword>
<evidence type="ECO:0000313" key="4">
    <source>
        <dbReference type="EMBL" id="MDX9688379.1"/>
    </source>
</evidence>
<evidence type="ECO:0000259" key="3">
    <source>
        <dbReference type="Pfam" id="PF01757"/>
    </source>
</evidence>
<feature type="transmembrane region" description="Helical" evidence="2">
    <location>
        <begin position="291"/>
        <end position="312"/>
    </location>
</feature>
<accession>A0ABU5C1P3</accession>
<feature type="transmembrane region" description="Helical" evidence="2">
    <location>
        <begin position="228"/>
        <end position="250"/>
    </location>
</feature>
<feature type="domain" description="Acyltransferase 3" evidence="3">
    <location>
        <begin position="7"/>
        <end position="344"/>
    </location>
</feature>
<dbReference type="RefSeq" id="WP_320331819.1">
    <property type="nucleotide sequence ID" value="NZ_JAVRDO010000008.1"/>
</dbReference>
<keyword evidence="2" id="KW-0812">Transmembrane</keyword>
<feature type="transmembrane region" description="Helical" evidence="2">
    <location>
        <begin position="199"/>
        <end position="216"/>
    </location>
</feature>
<feature type="transmembrane region" description="Helical" evidence="2">
    <location>
        <begin position="93"/>
        <end position="111"/>
    </location>
</feature>